<dbReference type="RefSeq" id="WP_369896093.1">
    <property type="nucleotide sequence ID" value="NZ_JBGFFX010000009.1"/>
</dbReference>
<keyword evidence="2" id="KW-1185">Reference proteome</keyword>
<proteinExistence type="predicted"/>
<gene>
    <name evidence="1" type="primary">gvpU</name>
    <name evidence="1" type="ORF">AB6T85_15900</name>
</gene>
<evidence type="ECO:0000313" key="2">
    <source>
        <dbReference type="Proteomes" id="UP001565243"/>
    </source>
</evidence>
<dbReference type="NCBIfam" id="NF041667">
    <property type="entry name" value="GvpU"/>
    <property type="match status" value="1"/>
</dbReference>
<dbReference type="Proteomes" id="UP001565243">
    <property type="component" value="Unassembled WGS sequence"/>
</dbReference>
<organism evidence="1 2">
    <name type="scientific">Erwinia aeris</name>
    <dbReference type="NCBI Taxonomy" id="3239803"/>
    <lineage>
        <taxon>Bacteria</taxon>
        <taxon>Pseudomonadati</taxon>
        <taxon>Pseudomonadota</taxon>
        <taxon>Gammaproteobacteria</taxon>
        <taxon>Enterobacterales</taxon>
        <taxon>Erwiniaceae</taxon>
        <taxon>Erwinia</taxon>
    </lineage>
</organism>
<evidence type="ECO:0000313" key="1">
    <source>
        <dbReference type="EMBL" id="MEY8771884.1"/>
    </source>
</evidence>
<protein>
    <submittedName>
        <fullName evidence="1">Gas vesicle accessory protein GvpU</fullName>
    </submittedName>
</protein>
<dbReference type="InterPro" id="IPR049644">
    <property type="entry name" value="GvpU-like"/>
</dbReference>
<name>A0ABV4EAR8_9GAMM</name>
<accession>A0ABV4EAR8</accession>
<comment type="caution">
    <text evidence="1">The sequence shown here is derived from an EMBL/GenBank/DDBJ whole genome shotgun (WGS) entry which is preliminary data.</text>
</comment>
<dbReference type="EMBL" id="JBGFFX010000009">
    <property type="protein sequence ID" value="MEY8771884.1"/>
    <property type="molecule type" value="Genomic_DNA"/>
</dbReference>
<reference evidence="1 2" key="1">
    <citation type="submission" date="2024-07" db="EMBL/GenBank/DDBJ databases">
        <authorList>
            <person name="Hebao G."/>
        </authorList>
    </citation>
    <scope>NUCLEOTIDE SEQUENCE [LARGE SCALE GENOMIC DNA]</scope>
    <source>
        <strain evidence="1 2">ACCC 02193</strain>
    </source>
</reference>
<sequence length="142" mass="15739">MSEQSEMTNVFASKMRDADLNFIANIASKLGVGLGVTLFVKGALVTGNTISGKEYYEKIVEFFGDAQEGTVEQAIANYFKRTGEAYYTPEDDDASVPLNFLHLKDVAFRLGSEKFSHHKNGLLRIKIEEIDGFMLGISSNEE</sequence>